<dbReference type="PANTHER" id="PTHR45188">
    <property type="entry name" value="DNAJ PROTEIN P58IPK HOMOLOG"/>
    <property type="match status" value="1"/>
</dbReference>
<dbReference type="InterPro" id="IPR036869">
    <property type="entry name" value="J_dom_sf"/>
</dbReference>
<keyword evidence="2 3" id="KW-0802">TPR repeat</keyword>
<dbReference type="Pfam" id="PF00226">
    <property type="entry name" value="DnaJ"/>
    <property type="match status" value="1"/>
</dbReference>
<reference evidence="6 7" key="1">
    <citation type="submission" date="2024-04" db="EMBL/GenBank/DDBJ databases">
        <title>Tritrichomonas musculus Genome.</title>
        <authorList>
            <person name="Alves-Ferreira E."/>
            <person name="Grigg M."/>
            <person name="Lorenzi H."/>
            <person name="Galac M."/>
        </authorList>
    </citation>
    <scope>NUCLEOTIDE SEQUENCE [LARGE SCALE GENOMIC DNA]</scope>
    <source>
        <strain evidence="6 7">EAF2021</strain>
    </source>
</reference>
<feature type="domain" description="J" evidence="5">
    <location>
        <begin position="373"/>
        <end position="441"/>
    </location>
</feature>
<dbReference type="PROSITE" id="PS50005">
    <property type="entry name" value="TPR"/>
    <property type="match status" value="1"/>
</dbReference>
<dbReference type="EMBL" id="JAPFFF010000002">
    <property type="protein sequence ID" value="KAK8895810.1"/>
    <property type="molecule type" value="Genomic_DNA"/>
</dbReference>
<feature type="chain" id="PRO_5046655574" description="J domain-containing protein" evidence="4">
    <location>
        <begin position="17"/>
        <end position="507"/>
    </location>
</feature>
<keyword evidence="7" id="KW-1185">Reference proteome</keyword>
<dbReference type="Pfam" id="PF13181">
    <property type="entry name" value="TPR_8"/>
    <property type="match status" value="1"/>
</dbReference>
<dbReference type="SUPFAM" id="SSF48452">
    <property type="entry name" value="TPR-like"/>
    <property type="match status" value="2"/>
</dbReference>
<feature type="signal peptide" evidence="4">
    <location>
        <begin position="1"/>
        <end position="16"/>
    </location>
</feature>
<dbReference type="InterPro" id="IPR001623">
    <property type="entry name" value="DnaJ_domain"/>
</dbReference>
<dbReference type="SMART" id="SM00028">
    <property type="entry name" value="TPR"/>
    <property type="match status" value="5"/>
</dbReference>
<accession>A0ABR2KXI9</accession>
<evidence type="ECO:0000313" key="6">
    <source>
        <dbReference type="EMBL" id="KAK8895810.1"/>
    </source>
</evidence>
<dbReference type="InterPro" id="IPR019734">
    <property type="entry name" value="TPR_rpt"/>
</dbReference>
<keyword evidence="1" id="KW-0677">Repeat</keyword>
<dbReference type="CDD" id="cd06257">
    <property type="entry name" value="DnaJ"/>
    <property type="match status" value="1"/>
</dbReference>
<protein>
    <recommendedName>
        <fullName evidence="5">J domain-containing protein</fullName>
    </recommendedName>
</protein>
<organism evidence="6 7">
    <name type="scientific">Tritrichomonas musculus</name>
    <dbReference type="NCBI Taxonomy" id="1915356"/>
    <lineage>
        <taxon>Eukaryota</taxon>
        <taxon>Metamonada</taxon>
        <taxon>Parabasalia</taxon>
        <taxon>Tritrichomonadida</taxon>
        <taxon>Tritrichomonadidae</taxon>
        <taxon>Tritrichomonas</taxon>
    </lineage>
</organism>
<evidence type="ECO:0000313" key="7">
    <source>
        <dbReference type="Proteomes" id="UP001470230"/>
    </source>
</evidence>
<comment type="caution">
    <text evidence="6">The sequence shown here is derived from an EMBL/GenBank/DDBJ whole genome shotgun (WGS) entry which is preliminary data.</text>
</comment>
<dbReference type="SMART" id="SM00271">
    <property type="entry name" value="DnaJ"/>
    <property type="match status" value="1"/>
</dbReference>
<evidence type="ECO:0000259" key="5">
    <source>
        <dbReference type="PROSITE" id="PS50076"/>
    </source>
</evidence>
<dbReference type="PRINTS" id="PR00625">
    <property type="entry name" value="JDOMAIN"/>
</dbReference>
<dbReference type="SUPFAM" id="SSF46565">
    <property type="entry name" value="Chaperone J-domain"/>
    <property type="match status" value="1"/>
</dbReference>
<evidence type="ECO:0000256" key="4">
    <source>
        <dbReference type="SAM" id="SignalP"/>
    </source>
</evidence>
<dbReference type="Gene3D" id="1.25.40.10">
    <property type="entry name" value="Tetratricopeptide repeat domain"/>
    <property type="match status" value="1"/>
</dbReference>
<dbReference type="PROSITE" id="PS50076">
    <property type="entry name" value="DNAJ_2"/>
    <property type="match status" value="1"/>
</dbReference>
<name>A0ABR2KXI9_9EUKA</name>
<dbReference type="InterPro" id="IPR011990">
    <property type="entry name" value="TPR-like_helical_dom_sf"/>
</dbReference>
<dbReference type="Proteomes" id="UP001470230">
    <property type="component" value="Unassembled WGS sequence"/>
</dbReference>
<evidence type="ECO:0000256" key="1">
    <source>
        <dbReference type="ARBA" id="ARBA00022737"/>
    </source>
</evidence>
<sequence>MLCVFFIIANFFQSLFQPLEPLQEVEQLMAFNQYWEAYTRLNKIIKEKNKDAEPNLYNLRATCALHMAMPSDCINDCSKILKMKASNEEIRSALTLRAQAHLQLGDFETATKDAKSANDMKTLRSINDVKKLSKSIDNFMNNGQIDESKKYLDRVLRVCPKASKYLMMRSDIAWLEGDHSKYEELTNSVSGEYADDPKMNYRKGVINLCKDKLDDAKKLLKISMKSKKAPKNASVAFSTINNIVAYKKAAESALNKNDQEKAEIAINHTINSTRQFCPSNSPLVQSTNMLQIKFLKLKNDKHHIIDVLDDMIKANPSNLDLILERGDIHLELGDYDAAIFDYNSVQSQNPQNRRAVEGMQKAHEMKKAATHVDHYKILNVSKTATSVEIKAAYRKMVIKWHPDRYSDKEAKKEAEAMMVKINTAYEILSDPKRRNLYDQGIDPDDPMSGAGENPFGDGFDPFDIIKQTMGGQGSPFDFFFNDNDMEGGAQGETFHFGGQNIHIEFNF</sequence>
<proteinExistence type="predicted"/>
<dbReference type="PANTHER" id="PTHR45188:SF2">
    <property type="entry name" value="DNAJ HOMOLOG SUBFAMILY C MEMBER 7"/>
    <property type="match status" value="1"/>
</dbReference>
<dbReference type="Gene3D" id="1.10.287.110">
    <property type="entry name" value="DnaJ domain"/>
    <property type="match status" value="1"/>
</dbReference>
<evidence type="ECO:0000256" key="2">
    <source>
        <dbReference type="ARBA" id="ARBA00022803"/>
    </source>
</evidence>
<feature type="repeat" description="TPR" evidence="3">
    <location>
        <begin position="319"/>
        <end position="352"/>
    </location>
</feature>
<evidence type="ECO:0000256" key="3">
    <source>
        <dbReference type="PROSITE-ProRule" id="PRU00339"/>
    </source>
</evidence>
<gene>
    <name evidence="6" type="ORF">M9Y10_013695</name>
</gene>
<keyword evidence="4" id="KW-0732">Signal</keyword>